<dbReference type="AlphaFoldDB" id="A0A1F5S3G9"/>
<proteinExistence type="predicted"/>
<dbReference type="Pfam" id="PF02661">
    <property type="entry name" value="Fic"/>
    <property type="match status" value="1"/>
</dbReference>
<gene>
    <name evidence="4" type="ORF">A2Y83_02825</name>
</gene>
<dbReference type="Proteomes" id="UP000178323">
    <property type="component" value="Unassembled WGS sequence"/>
</dbReference>
<organism evidence="4 5">
    <name type="scientific">Candidatus Falkowbacteria bacterium RBG_13_39_14</name>
    <dbReference type="NCBI Taxonomy" id="1797985"/>
    <lineage>
        <taxon>Bacteria</taxon>
        <taxon>Candidatus Falkowiibacteriota</taxon>
    </lineage>
</organism>
<name>A0A1F5S3G9_9BACT</name>
<dbReference type="SUPFAM" id="SSF140931">
    <property type="entry name" value="Fic-like"/>
    <property type="match status" value="1"/>
</dbReference>
<evidence type="ECO:0000256" key="1">
    <source>
        <dbReference type="PIRSR" id="PIRSR640198-1"/>
    </source>
</evidence>
<feature type="binding site" evidence="2">
    <location>
        <begin position="103"/>
        <end position="110"/>
    </location>
    <ligand>
        <name>ATP</name>
        <dbReference type="ChEBI" id="CHEBI:30616"/>
    </ligand>
</feature>
<keyword evidence="2" id="KW-0067">ATP-binding</keyword>
<dbReference type="Gene3D" id="1.10.3290.10">
    <property type="entry name" value="Fido-like domain"/>
    <property type="match status" value="1"/>
</dbReference>
<evidence type="ECO:0000313" key="5">
    <source>
        <dbReference type="Proteomes" id="UP000178323"/>
    </source>
</evidence>
<comment type="caution">
    <text evidence="4">The sequence shown here is derived from an EMBL/GenBank/DDBJ whole genome shotgun (WGS) entry which is preliminary data.</text>
</comment>
<feature type="domain" description="Fido" evidence="3">
    <location>
        <begin position="14"/>
        <end position="163"/>
    </location>
</feature>
<protein>
    <recommendedName>
        <fullName evidence="3">Fido domain-containing protein</fullName>
    </recommendedName>
</protein>
<keyword evidence="2" id="KW-0547">Nucleotide-binding</keyword>
<dbReference type="InterPro" id="IPR036597">
    <property type="entry name" value="Fido-like_dom_sf"/>
</dbReference>
<feature type="active site" evidence="1">
    <location>
        <position position="99"/>
    </location>
</feature>
<evidence type="ECO:0000259" key="3">
    <source>
        <dbReference type="PROSITE" id="PS51459"/>
    </source>
</evidence>
<dbReference type="InterPro" id="IPR040198">
    <property type="entry name" value="Fido_containing"/>
</dbReference>
<evidence type="ECO:0000256" key="2">
    <source>
        <dbReference type="PIRSR" id="PIRSR640198-2"/>
    </source>
</evidence>
<evidence type="ECO:0000313" key="4">
    <source>
        <dbReference type="EMBL" id="OGF21209.1"/>
    </source>
</evidence>
<dbReference type="PANTHER" id="PTHR13504:SF39">
    <property type="entry name" value="CELL FILAMENTATION PROTEIN"/>
    <property type="match status" value="1"/>
</dbReference>
<dbReference type="InterPro" id="IPR003812">
    <property type="entry name" value="Fido"/>
</dbReference>
<reference evidence="4 5" key="1">
    <citation type="journal article" date="2016" name="Nat. Commun.">
        <title>Thousands of microbial genomes shed light on interconnected biogeochemical processes in an aquifer system.</title>
        <authorList>
            <person name="Anantharaman K."/>
            <person name="Brown C.T."/>
            <person name="Hug L.A."/>
            <person name="Sharon I."/>
            <person name="Castelle C.J."/>
            <person name="Probst A.J."/>
            <person name="Thomas B.C."/>
            <person name="Singh A."/>
            <person name="Wilkins M.J."/>
            <person name="Karaoz U."/>
            <person name="Brodie E.L."/>
            <person name="Williams K.H."/>
            <person name="Hubbard S.S."/>
            <person name="Banfield J.F."/>
        </authorList>
    </citation>
    <scope>NUCLEOTIDE SEQUENCE [LARGE SCALE GENOMIC DNA]</scope>
</reference>
<dbReference type="PROSITE" id="PS51459">
    <property type="entry name" value="FIDO"/>
    <property type="match status" value="1"/>
</dbReference>
<dbReference type="GO" id="GO:0005524">
    <property type="term" value="F:ATP binding"/>
    <property type="evidence" value="ECO:0007669"/>
    <property type="project" value="UniProtKB-KW"/>
</dbReference>
<dbReference type="PANTHER" id="PTHR13504">
    <property type="entry name" value="FIDO DOMAIN-CONTAINING PROTEIN DDB_G0283145"/>
    <property type="match status" value="1"/>
</dbReference>
<dbReference type="STRING" id="1797985.A2Y83_02825"/>
<accession>A0A1F5S3G9</accession>
<dbReference type="EMBL" id="MFFS01000068">
    <property type="protein sequence ID" value="OGF21209.1"/>
    <property type="molecule type" value="Genomic_DNA"/>
</dbReference>
<sequence>MKVIIPAVIPRPLAAGSFILKIQKMVTDGLIAKYRSDHIRKEAVFVNNPNTSQTVYWPPNHEDAPALMKDLLEYLEKNSQTSDPLVLAGIFHKQFVIIHPFIDGNGRTARLATKILLAKMGLNTFNLFSFENYYNQNVTKYFSEVGTIGNFYDLKDKIDFTPWP</sequence>